<evidence type="ECO:0000313" key="6">
    <source>
        <dbReference type="EMBL" id="KAK5119120.1"/>
    </source>
</evidence>
<evidence type="ECO:0000256" key="2">
    <source>
        <dbReference type="ARBA" id="ARBA00022801"/>
    </source>
</evidence>
<evidence type="ECO:0000256" key="3">
    <source>
        <dbReference type="PIRSR" id="PIRSR001112-1"/>
    </source>
</evidence>
<feature type="active site" description="Proton acceptor" evidence="3">
    <location>
        <position position="381"/>
    </location>
</feature>
<dbReference type="InterPro" id="IPR010497">
    <property type="entry name" value="Epoxide_hydro_N"/>
</dbReference>
<feature type="region of interest" description="Disordered" evidence="4">
    <location>
        <begin position="1"/>
        <end position="20"/>
    </location>
</feature>
<sequence>MADYSKIPSTAKLQPKPHKAHIDDDKLQHMLDLLKLSPIGPAVFENTSTSQGETKVSRPDRRYGMRRDWLTNAKHHWLNTFSWRHHEDHLNSFPQFTVPIKDKDGHDHTIHFMALFSSRKDAIPLAFFHGWPGSFMEFLPLFTLLKQKYTPATLPYHVIAPSLTGYAYSSGPPVEVDWTLDRTSEIMHTLLTTVLGFPAYLVQGGDLGSTVSRFLAANYDECKGMHLNAYFVPPPADEAKAKEMDALEAEGLKRGDEWRKSGMAYAMEHGTRTGTIGLALSASPLAMLSWIGEKFLEWTDEDPALETILASVSLYWLTETFPRCIYPYRTLFGPKGRGPPQFVAKPSGYSFFPKELVPVPRCWAAATADIVSYSQHEGGGHFAALEKPKELLEDVEEWVSKAWKESGAKL</sequence>
<dbReference type="Pfam" id="PF06441">
    <property type="entry name" value="EHN"/>
    <property type="match status" value="1"/>
</dbReference>
<proteinExistence type="inferred from homology"/>
<dbReference type="InterPro" id="IPR029058">
    <property type="entry name" value="AB_hydrolase_fold"/>
</dbReference>
<feature type="domain" description="Epoxide hydrolase N-terminal" evidence="5">
    <location>
        <begin position="16"/>
        <end position="138"/>
    </location>
</feature>
<dbReference type="InterPro" id="IPR016292">
    <property type="entry name" value="Epoxide_hydrolase"/>
</dbReference>
<feature type="active site" description="Nucleophile" evidence="3">
    <location>
        <position position="206"/>
    </location>
</feature>
<evidence type="ECO:0000256" key="1">
    <source>
        <dbReference type="ARBA" id="ARBA00010088"/>
    </source>
</evidence>
<feature type="active site" description="Proton donor" evidence="3">
    <location>
        <position position="328"/>
    </location>
</feature>
<dbReference type="Gene3D" id="3.40.50.1820">
    <property type="entry name" value="alpha/beta hydrolase"/>
    <property type="match status" value="1"/>
</dbReference>
<accession>A0AAN7TKC4</accession>
<dbReference type="EMBL" id="JAVRRL010000001">
    <property type="protein sequence ID" value="KAK5119120.1"/>
    <property type="molecule type" value="Genomic_DNA"/>
</dbReference>
<dbReference type="PANTHER" id="PTHR21661">
    <property type="entry name" value="EPOXIDE HYDROLASE 1-RELATED"/>
    <property type="match status" value="1"/>
</dbReference>
<dbReference type="PANTHER" id="PTHR21661:SF39">
    <property type="entry name" value="HYDROLASE, PUTATIVE (AFU_ORTHOLOGUE AFUA_3G08960)-RELATED"/>
    <property type="match status" value="1"/>
</dbReference>
<dbReference type="PRINTS" id="PR00412">
    <property type="entry name" value="EPOXHYDRLASE"/>
</dbReference>
<dbReference type="AlphaFoldDB" id="A0AAN7TKC4"/>
<name>A0AAN7TKC4_9PEZI</name>
<dbReference type="InterPro" id="IPR000639">
    <property type="entry name" value="Epox_hydrolase-like"/>
</dbReference>
<dbReference type="SUPFAM" id="SSF53474">
    <property type="entry name" value="alpha/beta-Hydrolases"/>
    <property type="match status" value="1"/>
</dbReference>
<dbReference type="GO" id="GO:0097176">
    <property type="term" value="P:epoxide metabolic process"/>
    <property type="evidence" value="ECO:0007669"/>
    <property type="project" value="TreeGrafter"/>
</dbReference>
<comment type="similarity">
    <text evidence="1">Belongs to the peptidase S33 family.</text>
</comment>
<evidence type="ECO:0000313" key="7">
    <source>
        <dbReference type="Proteomes" id="UP001310890"/>
    </source>
</evidence>
<dbReference type="GO" id="GO:0004301">
    <property type="term" value="F:epoxide hydrolase activity"/>
    <property type="evidence" value="ECO:0007669"/>
    <property type="project" value="TreeGrafter"/>
</dbReference>
<organism evidence="6 7">
    <name type="scientific">Meristemomyces frigidus</name>
    <dbReference type="NCBI Taxonomy" id="1508187"/>
    <lineage>
        <taxon>Eukaryota</taxon>
        <taxon>Fungi</taxon>
        <taxon>Dikarya</taxon>
        <taxon>Ascomycota</taxon>
        <taxon>Pezizomycotina</taxon>
        <taxon>Dothideomycetes</taxon>
        <taxon>Dothideomycetidae</taxon>
        <taxon>Mycosphaerellales</taxon>
        <taxon>Teratosphaeriaceae</taxon>
        <taxon>Meristemomyces</taxon>
    </lineage>
</organism>
<reference evidence="6" key="1">
    <citation type="submission" date="2023-08" db="EMBL/GenBank/DDBJ databases">
        <title>Black Yeasts Isolated from many extreme environments.</title>
        <authorList>
            <person name="Coleine C."/>
            <person name="Stajich J.E."/>
            <person name="Selbmann L."/>
        </authorList>
    </citation>
    <scope>NUCLEOTIDE SEQUENCE</scope>
    <source>
        <strain evidence="6">CCFEE 5401</strain>
    </source>
</reference>
<keyword evidence="2" id="KW-0378">Hydrolase</keyword>
<dbReference type="PIRSF" id="PIRSF001112">
    <property type="entry name" value="Epoxide_hydrolase"/>
    <property type="match status" value="1"/>
</dbReference>
<evidence type="ECO:0000259" key="5">
    <source>
        <dbReference type="Pfam" id="PF06441"/>
    </source>
</evidence>
<dbReference type="Proteomes" id="UP001310890">
    <property type="component" value="Unassembled WGS sequence"/>
</dbReference>
<evidence type="ECO:0000256" key="4">
    <source>
        <dbReference type="SAM" id="MobiDB-lite"/>
    </source>
</evidence>
<comment type="caution">
    <text evidence="6">The sequence shown here is derived from an EMBL/GenBank/DDBJ whole genome shotgun (WGS) entry which is preliminary data.</text>
</comment>
<gene>
    <name evidence="6" type="ORF">LTR62_000331</name>
</gene>
<protein>
    <recommendedName>
        <fullName evidence="5">Epoxide hydrolase N-terminal domain-containing protein</fullName>
    </recommendedName>
</protein>